<dbReference type="Proteomes" id="UP000530268">
    <property type="component" value="Unassembled WGS sequence"/>
</dbReference>
<gene>
    <name evidence="9" type="ORF">GGR95_001940</name>
</gene>
<keyword evidence="7 8" id="KW-0472">Membrane</keyword>
<dbReference type="PANTHER" id="PTHR36838">
    <property type="entry name" value="AUXIN EFFLUX CARRIER FAMILY PROTEIN"/>
    <property type="match status" value="1"/>
</dbReference>
<name>A0A7W6H067_9RHOB</name>
<sequence length="313" mass="32871">MLAIFLKTLPFFALIGVGYGAGRTRFFTAEATAYLTKFVFYFALSAMLFNFSANLSLAEVWDTRLVLAYLCGTAVVYAIATFVGYLRGLQLEVAAIEAQCAVIGNIGFLGVPMLTLLLGAQAIGPLMLALAVDLIVFASLIVILITGSRDGQMSVTILRTVGLGLVKNPMIVAITVGLLWSGFKIPIPAPLGEFVTLLGAAATPCALFAIGASLASKSAERLSVASWLGFCKLVLHPLFVAIACLVVFNVDPYTATVVISAAALPVAGNVYILAQHYGVAPQRVSAAILVSTALSIVTVSLWIAWLMDTSLSG</sequence>
<comment type="caution">
    <text evidence="9">The sequence shown here is derived from an EMBL/GenBank/DDBJ whole genome shotgun (WGS) entry which is preliminary data.</text>
</comment>
<dbReference type="EMBL" id="JACIEI010000005">
    <property type="protein sequence ID" value="MBB3994295.1"/>
    <property type="molecule type" value="Genomic_DNA"/>
</dbReference>
<evidence type="ECO:0000256" key="8">
    <source>
        <dbReference type="SAM" id="Phobius"/>
    </source>
</evidence>
<accession>A0A7W6H067</accession>
<feature type="transmembrane region" description="Helical" evidence="8">
    <location>
        <begin position="65"/>
        <end position="86"/>
    </location>
</feature>
<feature type="transmembrane region" description="Helical" evidence="8">
    <location>
        <begin position="6"/>
        <end position="22"/>
    </location>
</feature>
<protein>
    <recommendedName>
        <fullName evidence="11">Malate transporter</fullName>
    </recommendedName>
</protein>
<comment type="similarity">
    <text evidence="2">Belongs to the auxin efflux carrier (TC 2.A.69) family.</text>
</comment>
<dbReference type="Pfam" id="PF03547">
    <property type="entry name" value="Mem_trans"/>
    <property type="match status" value="1"/>
</dbReference>
<evidence type="ECO:0000256" key="4">
    <source>
        <dbReference type="ARBA" id="ARBA00022475"/>
    </source>
</evidence>
<evidence type="ECO:0000256" key="6">
    <source>
        <dbReference type="ARBA" id="ARBA00022989"/>
    </source>
</evidence>
<dbReference type="GO" id="GO:0005886">
    <property type="term" value="C:plasma membrane"/>
    <property type="evidence" value="ECO:0007669"/>
    <property type="project" value="UniProtKB-SubCell"/>
</dbReference>
<organism evidence="9 10">
    <name type="scientific">Sulfitobacter undariae</name>
    <dbReference type="NCBI Taxonomy" id="1563671"/>
    <lineage>
        <taxon>Bacteria</taxon>
        <taxon>Pseudomonadati</taxon>
        <taxon>Pseudomonadota</taxon>
        <taxon>Alphaproteobacteria</taxon>
        <taxon>Rhodobacterales</taxon>
        <taxon>Roseobacteraceae</taxon>
        <taxon>Sulfitobacter</taxon>
    </lineage>
</organism>
<feature type="transmembrane region" description="Helical" evidence="8">
    <location>
        <begin position="194"/>
        <end position="215"/>
    </location>
</feature>
<feature type="transmembrane region" description="Helical" evidence="8">
    <location>
        <begin position="98"/>
        <end position="120"/>
    </location>
</feature>
<evidence type="ECO:0000256" key="3">
    <source>
        <dbReference type="ARBA" id="ARBA00022448"/>
    </source>
</evidence>
<evidence type="ECO:0000256" key="5">
    <source>
        <dbReference type="ARBA" id="ARBA00022692"/>
    </source>
</evidence>
<feature type="transmembrane region" description="Helical" evidence="8">
    <location>
        <begin position="254"/>
        <end position="274"/>
    </location>
</feature>
<evidence type="ECO:0000313" key="9">
    <source>
        <dbReference type="EMBL" id="MBB3994295.1"/>
    </source>
</evidence>
<feature type="transmembrane region" description="Helical" evidence="8">
    <location>
        <begin position="157"/>
        <end position="182"/>
    </location>
</feature>
<dbReference type="Gene3D" id="1.20.1530.20">
    <property type="match status" value="1"/>
</dbReference>
<evidence type="ECO:0000313" key="10">
    <source>
        <dbReference type="Proteomes" id="UP000530268"/>
    </source>
</evidence>
<keyword evidence="4" id="KW-1003">Cell membrane</keyword>
<dbReference type="AlphaFoldDB" id="A0A7W6H067"/>
<reference evidence="9 10" key="1">
    <citation type="submission" date="2020-08" db="EMBL/GenBank/DDBJ databases">
        <title>Genomic Encyclopedia of Type Strains, Phase IV (KMG-IV): sequencing the most valuable type-strain genomes for metagenomic binning, comparative biology and taxonomic classification.</title>
        <authorList>
            <person name="Goeker M."/>
        </authorList>
    </citation>
    <scope>NUCLEOTIDE SEQUENCE [LARGE SCALE GENOMIC DNA]</scope>
    <source>
        <strain evidence="9 10">DSM 102234</strain>
    </source>
</reference>
<dbReference type="RefSeq" id="WP_184565200.1">
    <property type="nucleotide sequence ID" value="NZ_JACIEI010000005.1"/>
</dbReference>
<keyword evidence="3" id="KW-0813">Transport</keyword>
<keyword evidence="6 8" id="KW-1133">Transmembrane helix</keyword>
<dbReference type="InterPro" id="IPR038770">
    <property type="entry name" value="Na+/solute_symporter_sf"/>
</dbReference>
<keyword evidence="10" id="KW-1185">Reference proteome</keyword>
<dbReference type="PANTHER" id="PTHR36838:SF3">
    <property type="entry name" value="TRANSPORTER AUXIN EFFLUX CARRIER EC FAMILY"/>
    <property type="match status" value="1"/>
</dbReference>
<comment type="subcellular location">
    <subcellularLocation>
        <location evidence="1">Cell membrane</location>
        <topology evidence="1">Multi-pass membrane protein</topology>
    </subcellularLocation>
</comment>
<evidence type="ECO:0008006" key="11">
    <source>
        <dbReference type="Google" id="ProtNLM"/>
    </source>
</evidence>
<feature type="transmembrane region" description="Helical" evidence="8">
    <location>
        <begin position="227"/>
        <end position="248"/>
    </location>
</feature>
<proteinExistence type="inferred from homology"/>
<dbReference type="GO" id="GO:0055085">
    <property type="term" value="P:transmembrane transport"/>
    <property type="evidence" value="ECO:0007669"/>
    <property type="project" value="InterPro"/>
</dbReference>
<feature type="transmembrane region" description="Helical" evidence="8">
    <location>
        <begin position="126"/>
        <end position="145"/>
    </location>
</feature>
<evidence type="ECO:0000256" key="2">
    <source>
        <dbReference type="ARBA" id="ARBA00010145"/>
    </source>
</evidence>
<evidence type="ECO:0000256" key="7">
    <source>
        <dbReference type="ARBA" id="ARBA00023136"/>
    </source>
</evidence>
<keyword evidence="5 8" id="KW-0812">Transmembrane</keyword>
<evidence type="ECO:0000256" key="1">
    <source>
        <dbReference type="ARBA" id="ARBA00004651"/>
    </source>
</evidence>
<feature type="transmembrane region" description="Helical" evidence="8">
    <location>
        <begin position="286"/>
        <end position="307"/>
    </location>
</feature>
<dbReference type="InterPro" id="IPR004776">
    <property type="entry name" value="Mem_transp_PIN-like"/>
</dbReference>
<feature type="transmembrane region" description="Helical" evidence="8">
    <location>
        <begin position="34"/>
        <end position="53"/>
    </location>
</feature>